<protein>
    <submittedName>
        <fullName evidence="3">Putative SMI1/KNR4 family protein</fullName>
    </submittedName>
</protein>
<feature type="domain" description="Knr4/Smi1-like" evidence="2">
    <location>
        <begin position="155"/>
        <end position="296"/>
    </location>
</feature>
<dbReference type="EMBL" id="CP006850">
    <property type="protein sequence ID" value="AHH15558.1"/>
    <property type="molecule type" value="Genomic_DNA"/>
</dbReference>
<dbReference type="Pfam" id="PF09346">
    <property type="entry name" value="SMI1_KNR4"/>
    <property type="match status" value="1"/>
</dbReference>
<dbReference type="KEGG" id="nno:NONO_c07500"/>
<evidence type="ECO:0000313" key="4">
    <source>
        <dbReference type="Proteomes" id="UP000019150"/>
    </source>
</evidence>
<evidence type="ECO:0000256" key="1">
    <source>
        <dbReference type="SAM" id="MobiDB-lite"/>
    </source>
</evidence>
<proteinExistence type="predicted"/>
<dbReference type="eggNOG" id="COG4282">
    <property type="taxonomic scope" value="Bacteria"/>
</dbReference>
<reference evidence="3 4" key="1">
    <citation type="journal article" date="2014" name="Appl. Environ. Microbiol.">
        <title>Insights into the Microbial Degradation of Rubber and Gutta-Percha by Analysis of the Complete Genome of Nocardia nova SH22a.</title>
        <authorList>
            <person name="Luo Q."/>
            <person name="Hiessl S."/>
            <person name="Poehlein A."/>
            <person name="Daniel R."/>
            <person name="Steinbuchel A."/>
        </authorList>
    </citation>
    <scope>NUCLEOTIDE SEQUENCE [LARGE SCALE GENOMIC DNA]</scope>
    <source>
        <strain evidence="3">SH22a</strain>
    </source>
</reference>
<dbReference type="InterPro" id="IPR037883">
    <property type="entry name" value="Knr4/Smi1-like_sf"/>
</dbReference>
<dbReference type="PANTHER" id="PTHR47432">
    <property type="entry name" value="CELL WALL ASSEMBLY REGULATOR SMI1"/>
    <property type="match status" value="1"/>
</dbReference>
<dbReference type="AlphaFoldDB" id="W5T990"/>
<dbReference type="PATRIC" id="fig|1415166.3.peg.760"/>
<dbReference type="STRING" id="1415166.NONO_c07500"/>
<dbReference type="PANTHER" id="PTHR47432:SF1">
    <property type="entry name" value="CELL WALL ASSEMBLY REGULATOR SMI1"/>
    <property type="match status" value="1"/>
</dbReference>
<evidence type="ECO:0000313" key="3">
    <source>
        <dbReference type="EMBL" id="AHH15558.1"/>
    </source>
</evidence>
<dbReference type="Gene3D" id="3.40.1580.10">
    <property type="entry name" value="SMI1/KNR4-like"/>
    <property type="match status" value="1"/>
</dbReference>
<feature type="region of interest" description="Disordered" evidence="1">
    <location>
        <begin position="105"/>
        <end position="124"/>
    </location>
</feature>
<name>W5T990_9NOCA</name>
<dbReference type="SMART" id="SM00860">
    <property type="entry name" value="SMI1_KNR4"/>
    <property type="match status" value="1"/>
</dbReference>
<dbReference type="Proteomes" id="UP000019150">
    <property type="component" value="Chromosome"/>
</dbReference>
<dbReference type="GO" id="GO:0043332">
    <property type="term" value="C:mating projection tip"/>
    <property type="evidence" value="ECO:0007669"/>
    <property type="project" value="TreeGrafter"/>
</dbReference>
<evidence type="ECO:0000259" key="2">
    <source>
        <dbReference type="SMART" id="SM00860"/>
    </source>
</evidence>
<dbReference type="OrthoDB" id="4759758at2"/>
<dbReference type="InterPro" id="IPR018958">
    <property type="entry name" value="Knr4/Smi1-like_dom"/>
</dbReference>
<gene>
    <name evidence="3" type="ORF">NONO_c07500</name>
</gene>
<keyword evidence="4" id="KW-1185">Reference proteome</keyword>
<dbReference type="SUPFAM" id="SSF160631">
    <property type="entry name" value="SMI1/KNR4-like"/>
    <property type="match status" value="1"/>
</dbReference>
<dbReference type="RefSeq" id="WP_081769104.1">
    <property type="nucleotide sequence ID" value="NZ_CP006850.1"/>
</dbReference>
<dbReference type="HOGENOM" id="CLU_506124_0_0_11"/>
<dbReference type="InterPro" id="IPR051873">
    <property type="entry name" value="KNR4/SMI1_regulator"/>
</dbReference>
<accession>W5T990</accession>
<organism evidence="3 4">
    <name type="scientific">Nocardia nova SH22a</name>
    <dbReference type="NCBI Taxonomy" id="1415166"/>
    <lineage>
        <taxon>Bacteria</taxon>
        <taxon>Bacillati</taxon>
        <taxon>Actinomycetota</taxon>
        <taxon>Actinomycetes</taxon>
        <taxon>Mycobacteriales</taxon>
        <taxon>Nocardiaceae</taxon>
        <taxon>Nocardia</taxon>
    </lineage>
</organism>
<sequence>MSGPVEELARFLLDRFGADVPVTWSFQTNRDYMELQDWPRTGEYDDSTMMDLMGALDEALRAPDDDRPLIGDLTLNTDPPQLRHTFALASRSPCSVLLDPEFRYPNDRHTRPVPKSAVPDGPTDPEVLRRIEVLVTQWARHHREMRGEAPEFGEPCTEEQLSAIEQRLGVRLPEDLRALYRLVGNDDYRELGLLGGYSLREPGAPDDPNRGFATAPTSDAFTVLSPVVFDASPFGAVRRVSSSDGWIPIGTDYGSNAIAVDLDPGPDGRYGQILEFGRDFERIHVLAESVTALLSGIVATLLREDIGEGDWPLRVSRPDPQWQANVDASEDPVTTGISDVEQLQHLRLTQPGLSAHRLPTGELMIHRYGDDADPGRLDLSVLSVPSQLRQVEITWDGEIRLWLPHTVESLELNAPRADLSDLAGHPALWNLTLGPMPVRARDVAALPELIRLNASAANIDDVVALADLDVRILILRADQWQRLRRADRLPKRLAGAQWVGAPLSVPEAADFSDWLRTKN</sequence>